<evidence type="ECO:0000256" key="2">
    <source>
        <dbReference type="ARBA" id="ARBA00022857"/>
    </source>
</evidence>
<evidence type="ECO:0000313" key="5">
    <source>
        <dbReference type="EMBL" id="CAI4212689.1"/>
    </source>
</evidence>
<sequence>MAASRSLPAPGPAWVEHALLLGKRGATVVVNDLIAATAEAVAKAIVDAGGNAIAVPGSVAERSVTDAIVQTTIDKFNRIDILVNNAGIDIAGEFPDVSPEQFSQMLGVHVHGSWNLAQAVWPHMVKQKYGRILIVSSAALYGMPQNSAYTVAKGALFGLSKALSFDGEPHGILVNALGPIANTGMTTEIVTEGPIFDLIEQNYPASAVSPWWRG</sequence>
<comment type="similarity">
    <text evidence="1 4">Belongs to the short-chain dehydrogenases/reductases (SDR) family.</text>
</comment>
<keyword evidence="2" id="KW-0521">NADP</keyword>
<evidence type="ECO:0000256" key="3">
    <source>
        <dbReference type="ARBA" id="ARBA00023002"/>
    </source>
</evidence>
<dbReference type="InterPro" id="IPR036291">
    <property type="entry name" value="NAD(P)-bd_dom_sf"/>
</dbReference>
<dbReference type="OrthoDB" id="47007at2759"/>
<dbReference type="PRINTS" id="PR00080">
    <property type="entry name" value="SDRFAMILY"/>
</dbReference>
<dbReference type="SUPFAM" id="SSF51735">
    <property type="entry name" value="NAD(P)-binding Rossmann-fold domains"/>
    <property type="match status" value="1"/>
</dbReference>
<dbReference type="Proteomes" id="UP000838763">
    <property type="component" value="Unassembled WGS sequence"/>
</dbReference>
<dbReference type="PRINTS" id="PR00081">
    <property type="entry name" value="GDHRDH"/>
</dbReference>
<reference evidence="5" key="1">
    <citation type="submission" date="2022-11" db="EMBL/GenBank/DDBJ databases">
        <authorList>
            <person name="Scott C."/>
            <person name="Bruce N."/>
        </authorList>
    </citation>
    <scope>NUCLEOTIDE SEQUENCE</scope>
</reference>
<evidence type="ECO:0000256" key="4">
    <source>
        <dbReference type="RuleBase" id="RU000363"/>
    </source>
</evidence>
<evidence type="ECO:0000256" key="1">
    <source>
        <dbReference type="ARBA" id="ARBA00006484"/>
    </source>
</evidence>
<dbReference type="PROSITE" id="PS00061">
    <property type="entry name" value="ADH_SHORT"/>
    <property type="match status" value="1"/>
</dbReference>
<keyword evidence="3" id="KW-0560">Oxidoreductase</keyword>
<proteinExistence type="inferred from homology"/>
<gene>
    <name evidence="5" type="ORF">PPNO1_LOCUS2442</name>
</gene>
<dbReference type="AlphaFoldDB" id="A0A9P1GYK2"/>
<organism evidence="5 6">
    <name type="scientific">Parascedosporium putredinis</name>
    <dbReference type="NCBI Taxonomy" id="1442378"/>
    <lineage>
        <taxon>Eukaryota</taxon>
        <taxon>Fungi</taxon>
        <taxon>Dikarya</taxon>
        <taxon>Ascomycota</taxon>
        <taxon>Pezizomycotina</taxon>
        <taxon>Sordariomycetes</taxon>
        <taxon>Hypocreomycetidae</taxon>
        <taxon>Microascales</taxon>
        <taxon>Microascaceae</taxon>
        <taxon>Parascedosporium</taxon>
    </lineage>
</organism>
<dbReference type="InterPro" id="IPR051687">
    <property type="entry name" value="Peroxisomal_Beta-Oxidation"/>
</dbReference>
<evidence type="ECO:0000313" key="6">
    <source>
        <dbReference type="Proteomes" id="UP000838763"/>
    </source>
</evidence>
<dbReference type="GO" id="GO:0016491">
    <property type="term" value="F:oxidoreductase activity"/>
    <property type="evidence" value="ECO:0007669"/>
    <property type="project" value="UniProtKB-KW"/>
</dbReference>
<dbReference type="PANTHER" id="PTHR45024">
    <property type="entry name" value="DEHYDROGENASES, SHORT CHAIN"/>
    <property type="match status" value="1"/>
</dbReference>
<dbReference type="InterPro" id="IPR002347">
    <property type="entry name" value="SDR_fam"/>
</dbReference>
<dbReference type="InterPro" id="IPR020904">
    <property type="entry name" value="Sc_DH/Rdtase_CS"/>
</dbReference>
<protein>
    <submittedName>
        <fullName evidence="5">Uncharacterized protein</fullName>
    </submittedName>
</protein>
<dbReference type="PANTHER" id="PTHR45024:SF2">
    <property type="entry name" value="SCP2 DOMAIN-CONTAINING PROTEIN"/>
    <property type="match status" value="1"/>
</dbReference>
<name>A0A9P1GYK2_9PEZI</name>
<keyword evidence="6" id="KW-1185">Reference proteome</keyword>
<comment type="caution">
    <text evidence="5">The sequence shown here is derived from an EMBL/GenBank/DDBJ whole genome shotgun (WGS) entry which is preliminary data.</text>
</comment>
<dbReference type="Pfam" id="PF00106">
    <property type="entry name" value="adh_short"/>
    <property type="match status" value="1"/>
</dbReference>
<dbReference type="Gene3D" id="3.40.50.720">
    <property type="entry name" value="NAD(P)-binding Rossmann-like Domain"/>
    <property type="match status" value="1"/>
</dbReference>
<dbReference type="EMBL" id="CALLCH030000005">
    <property type="protein sequence ID" value="CAI4212689.1"/>
    <property type="molecule type" value="Genomic_DNA"/>
</dbReference>
<accession>A0A9P1GYK2</accession>